<dbReference type="GO" id="GO:0016491">
    <property type="term" value="F:oxidoreductase activity"/>
    <property type="evidence" value="ECO:0007669"/>
    <property type="project" value="UniProtKB-KW"/>
</dbReference>
<dbReference type="InterPro" id="IPR024922">
    <property type="entry name" value="Rubredoxin"/>
</dbReference>
<dbReference type="GO" id="GO:0005506">
    <property type="term" value="F:iron ion binding"/>
    <property type="evidence" value="ECO:0007669"/>
    <property type="project" value="InterPro"/>
</dbReference>
<dbReference type="PANTHER" id="PTHR47627">
    <property type="entry name" value="RUBREDOXIN"/>
    <property type="match status" value="1"/>
</dbReference>
<evidence type="ECO:0000256" key="2">
    <source>
        <dbReference type="ARBA" id="ARBA00005337"/>
    </source>
</evidence>
<evidence type="ECO:0000313" key="8">
    <source>
        <dbReference type="EMBL" id="MPM14998.1"/>
    </source>
</evidence>
<organism evidence="8">
    <name type="scientific">bioreactor metagenome</name>
    <dbReference type="NCBI Taxonomy" id="1076179"/>
    <lineage>
        <taxon>unclassified sequences</taxon>
        <taxon>metagenomes</taxon>
        <taxon>ecological metagenomes</taxon>
    </lineage>
</organism>
<protein>
    <submittedName>
        <fullName evidence="8">Rubredoxin</fullName>
        <ecNumber evidence="8">1.-.-.-</ecNumber>
    </submittedName>
</protein>
<evidence type="ECO:0000256" key="5">
    <source>
        <dbReference type="ARBA" id="ARBA00022982"/>
    </source>
</evidence>
<dbReference type="PIRSF" id="PIRSF000071">
    <property type="entry name" value="Rubredoxin"/>
    <property type="match status" value="1"/>
</dbReference>
<dbReference type="GO" id="GO:0043448">
    <property type="term" value="P:alkane catabolic process"/>
    <property type="evidence" value="ECO:0007669"/>
    <property type="project" value="TreeGrafter"/>
</dbReference>
<dbReference type="CDD" id="cd00730">
    <property type="entry name" value="rubredoxin"/>
    <property type="match status" value="1"/>
</dbReference>
<dbReference type="InterPro" id="IPR024935">
    <property type="entry name" value="Rubredoxin_dom"/>
</dbReference>
<dbReference type="PROSITE" id="PS00202">
    <property type="entry name" value="RUBREDOXIN"/>
    <property type="match status" value="1"/>
</dbReference>
<evidence type="ECO:0000256" key="1">
    <source>
        <dbReference type="ARBA" id="ARBA00001965"/>
    </source>
</evidence>
<accession>A0A644XGV2</accession>
<keyword evidence="4" id="KW-0479">Metal-binding</keyword>
<dbReference type="PANTHER" id="PTHR47627:SF1">
    <property type="entry name" value="RUBREDOXIN-1-RELATED"/>
    <property type="match status" value="1"/>
</dbReference>
<dbReference type="SUPFAM" id="SSF57802">
    <property type="entry name" value="Rubredoxin-like"/>
    <property type="match status" value="1"/>
</dbReference>
<dbReference type="EMBL" id="VSSQ01002370">
    <property type="protein sequence ID" value="MPM14998.1"/>
    <property type="molecule type" value="Genomic_DNA"/>
</dbReference>
<keyword evidence="8" id="KW-0560">Oxidoreductase</keyword>
<gene>
    <name evidence="8" type="primary">rd_6</name>
    <name evidence="8" type="ORF">SDC9_61363</name>
</gene>
<comment type="caution">
    <text evidence="8">The sequence shown here is derived from an EMBL/GenBank/DDBJ whole genome shotgun (WGS) entry which is preliminary data.</text>
</comment>
<keyword evidence="5" id="KW-0249">Electron transport</keyword>
<dbReference type="FunFam" id="2.20.28.10:FF:000001">
    <property type="entry name" value="Rubredoxin"/>
    <property type="match status" value="1"/>
</dbReference>
<dbReference type="InterPro" id="IPR024934">
    <property type="entry name" value="Rubredoxin-like_dom"/>
</dbReference>
<evidence type="ECO:0000256" key="3">
    <source>
        <dbReference type="ARBA" id="ARBA00022448"/>
    </source>
</evidence>
<proteinExistence type="inferred from homology"/>
<keyword evidence="6" id="KW-0408">Iron</keyword>
<dbReference type="PROSITE" id="PS50903">
    <property type="entry name" value="RUBREDOXIN_LIKE"/>
    <property type="match status" value="1"/>
</dbReference>
<reference evidence="8" key="1">
    <citation type="submission" date="2019-08" db="EMBL/GenBank/DDBJ databases">
        <authorList>
            <person name="Kucharzyk K."/>
            <person name="Murdoch R.W."/>
            <person name="Higgins S."/>
            <person name="Loffler F."/>
        </authorList>
    </citation>
    <scope>NUCLEOTIDE SEQUENCE</scope>
</reference>
<dbReference type="NCBIfam" id="NF045768">
    <property type="entry name" value="RubredRD"/>
    <property type="match status" value="1"/>
</dbReference>
<evidence type="ECO:0000259" key="7">
    <source>
        <dbReference type="PROSITE" id="PS50903"/>
    </source>
</evidence>
<comment type="cofactor">
    <cofactor evidence="1">
        <name>Fe(3+)</name>
        <dbReference type="ChEBI" id="CHEBI:29034"/>
    </cofactor>
</comment>
<comment type="similarity">
    <text evidence="2">Belongs to the rubredoxin family.</text>
</comment>
<dbReference type="Gene3D" id="2.20.28.10">
    <property type="match status" value="1"/>
</dbReference>
<evidence type="ECO:0000256" key="4">
    <source>
        <dbReference type="ARBA" id="ARBA00022723"/>
    </source>
</evidence>
<dbReference type="EC" id="1.-.-.-" evidence="8"/>
<dbReference type="Pfam" id="PF00301">
    <property type="entry name" value="Rubredoxin"/>
    <property type="match status" value="1"/>
</dbReference>
<dbReference type="AlphaFoldDB" id="A0A644XGV2"/>
<name>A0A644XGV2_9ZZZZ</name>
<keyword evidence="3" id="KW-0813">Transport</keyword>
<feature type="domain" description="Rubredoxin-like" evidence="7">
    <location>
        <begin position="1"/>
        <end position="52"/>
    </location>
</feature>
<dbReference type="GO" id="GO:0009055">
    <property type="term" value="F:electron transfer activity"/>
    <property type="evidence" value="ECO:0007669"/>
    <property type="project" value="InterPro"/>
</dbReference>
<dbReference type="InterPro" id="IPR018527">
    <property type="entry name" value="Rubredoxin_Fe_BS"/>
</dbReference>
<evidence type="ECO:0000256" key="6">
    <source>
        <dbReference type="ARBA" id="ARBA00023004"/>
    </source>
</evidence>
<dbReference type="InterPro" id="IPR050526">
    <property type="entry name" value="Rubredoxin_ET"/>
</dbReference>
<sequence>MQQYICVPCTYVYDPEYGDTNNGIDPDTPFEDLPDDWVCPVCGASKDEFEPLDEE</sequence>
<dbReference type="PRINTS" id="PR00163">
    <property type="entry name" value="RUBREDOXIN"/>
</dbReference>